<organism evidence="7 8">
    <name type="scientific">Varibaculum cambriense</name>
    <dbReference type="NCBI Taxonomy" id="184870"/>
    <lineage>
        <taxon>Bacteria</taxon>
        <taxon>Bacillati</taxon>
        <taxon>Actinomycetota</taxon>
        <taxon>Actinomycetes</taxon>
        <taxon>Actinomycetales</taxon>
        <taxon>Actinomycetaceae</taxon>
        <taxon>Varibaculum</taxon>
    </lineage>
</organism>
<evidence type="ECO:0000256" key="4">
    <source>
        <dbReference type="ARBA" id="ARBA00022807"/>
    </source>
</evidence>
<proteinExistence type="inferred from homology"/>
<dbReference type="PANTHER" id="PTHR21666:SF270">
    <property type="entry name" value="MUREIN HYDROLASE ACTIVATOR ENVC"/>
    <property type="match status" value="1"/>
</dbReference>
<evidence type="ECO:0000256" key="1">
    <source>
        <dbReference type="ARBA" id="ARBA00007074"/>
    </source>
</evidence>
<dbReference type="PROSITE" id="PS51935">
    <property type="entry name" value="NLPC_P60"/>
    <property type="match status" value="1"/>
</dbReference>
<dbReference type="EMBL" id="PNGC01000002">
    <property type="protein sequence ID" value="PMB89408.1"/>
    <property type="molecule type" value="Genomic_DNA"/>
</dbReference>
<sequence>MSLHKKYPISMATMLIVFLSFTGAVPATAAEYCQSQNTAGITGNASAEIAGQTPTKAIPWVKAAYEGAGHRLPANFFAGMMFYESDFNPTIRNSLGYMGLCQIGTEEWRHLTGGTPSSPNIYDPIIHAKNCGKLSAENLDKVLKARATNLPANLRSLPDWQLVILAHNAGPAYLTPKKNGRIPNETRHSIQRMMPYMNATTNNNSISVASGAGVRAGATTNPRALKAAIQKAIKPAAWDGKFDAPAPGPLHVTSPYGPRIHPVTGQMQSLHAGIDYSQAPGKPQYATAPGTVLYTKYEGTGGNTVCINHGEFAGATWKTCHRHLSAFLVKPGQQVQKGTPIGLTGATGRVTGAHIHYEIHKNGKPINPAPFMKGATATPTSEADSDPGATTSGFCSYLPGGGGGGLMGDDAPLNPSGNKVVEAALRERGKPYIWGAEGPNSFDCSGLVKWSYAKGAGINLPHQSGKQANSGTQLPVSAAQPGDVLWKPGHVGIFIGEGKFVHAPHAGDVVKVAEMKHAKWQKAIRITKGK</sequence>
<dbReference type="SUPFAM" id="SSF53955">
    <property type="entry name" value="Lysozyme-like"/>
    <property type="match status" value="1"/>
</dbReference>
<evidence type="ECO:0000256" key="3">
    <source>
        <dbReference type="ARBA" id="ARBA00022801"/>
    </source>
</evidence>
<dbReference type="SUPFAM" id="SSF54001">
    <property type="entry name" value="Cysteine proteinases"/>
    <property type="match status" value="1"/>
</dbReference>
<accession>A0ABX4US95</accession>
<keyword evidence="5" id="KW-0732">Signal</keyword>
<evidence type="ECO:0000259" key="6">
    <source>
        <dbReference type="PROSITE" id="PS51935"/>
    </source>
</evidence>
<keyword evidence="8" id="KW-1185">Reference proteome</keyword>
<evidence type="ECO:0000256" key="2">
    <source>
        <dbReference type="ARBA" id="ARBA00022670"/>
    </source>
</evidence>
<dbReference type="InterPro" id="IPR000064">
    <property type="entry name" value="NLP_P60_dom"/>
</dbReference>
<dbReference type="CDD" id="cd12797">
    <property type="entry name" value="M23_peptidase"/>
    <property type="match status" value="1"/>
</dbReference>
<feature type="chain" id="PRO_5045854935" description="NlpC/P60 domain-containing protein" evidence="5">
    <location>
        <begin position="30"/>
        <end position="530"/>
    </location>
</feature>
<dbReference type="Pfam" id="PF01551">
    <property type="entry name" value="Peptidase_M23"/>
    <property type="match status" value="1"/>
</dbReference>
<dbReference type="Gene3D" id="2.70.70.10">
    <property type="entry name" value="Glucose Permease (Domain IIA)"/>
    <property type="match status" value="1"/>
</dbReference>
<dbReference type="Pfam" id="PF00877">
    <property type="entry name" value="NLPC_P60"/>
    <property type="match status" value="1"/>
</dbReference>
<dbReference type="SUPFAM" id="SSF51261">
    <property type="entry name" value="Duplicated hybrid motif"/>
    <property type="match status" value="1"/>
</dbReference>
<comment type="caution">
    <text evidence="7">The sequence shown here is derived from an EMBL/GenBank/DDBJ whole genome shotgun (WGS) entry which is preliminary data.</text>
</comment>
<keyword evidence="2" id="KW-0645">Protease</keyword>
<reference evidence="7 8" key="1">
    <citation type="submission" date="2017-09" db="EMBL/GenBank/DDBJ databases">
        <title>Bacterial strain isolated from the female urinary microbiota.</title>
        <authorList>
            <person name="Thomas-White K."/>
            <person name="Kumar N."/>
            <person name="Forster S."/>
            <person name="Putonti C."/>
            <person name="Lawley T."/>
            <person name="Wolfe A.J."/>
        </authorList>
    </citation>
    <scope>NUCLEOTIDE SEQUENCE [LARGE SCALE GENOMIC DNA]</scope>
    <source>
        <strain evidence="7 8">UMB0744</strain>
    </source>
</reference>
<name>A0ABX4US95_9ACTO</name>
<dbReference type="InterPro" id="IPR016047">
    <property type="entry name" value="M23ase_b-sheet_dom"/>
</dbReference>
<evidence type="ECO:0000313" key="7">
    <source>
        <dbReference type="EMBL" id="PMB89408.1"/>
    </source>
</evidence>
<dbReference type="InterPro" id="IPR011055">
    <property type="entry name" value="Dup_hybrid_motif"/>
</dbReference>
<evidence type="ECO:0000313" key="8">
    <source>
        <dbReference type="Proteomes" id="UP000243201"/>
    </source>
</evidence>
<dbReference type="Proteomes" id="UP000243201">
    <property type="component" value="Unassembled WGS sequence"/>
</dbReference>
<dbReference type="InterPro" id="IPR050570">
    <property type="entry name" value="Cell_wall_metabolism_enzyme"/>
</dbReference>
<dbReference type="Gene3D" id="3.90.1720.10">
    <property type="entry name" value="endopeptidase domain like (from Nostoc punctiforme)"/>
    <property type="match status" value="1"/>
</dbReference>
<keyword evidence="4" id="KW-0788">Thiol protease</keyword>
<gene>
    <name evidence="7" type="ORF">CJ240_06475</name>
</gene>
<protein>
    <recommendedName>
        <fullName evidence="6">NlpC/P60 domain-containing protein</fullName>
    </recommendedName>
</protein>
<feature type="domain" description="NlpC/P60" evidence="6">
    <location>
        <begin position="414"/>
        <end position="530"/>
    </location>
</feature>
<evidence type="ECO:0000256" key="5">
    <source>
        <dbReference type="SAM" id="SignalP"/>
    </source>
</evidence>
<comment type="similarity">
    <text evidence="1">Belongs to the peptidase C40 family.</text>
</comment>
<dbReference type="InterPro" id="IPR023346">
    <property type="entry name" value="Lysozyme-like_dom_sf"/>
</dbReference>
<feature type="signal peptide" evidence="5">
    <location>
        <begin position="1"/>
        <end position="29"/>
    </location>
</feature>
<dbReference type="Gene3D" id="1.10.530.10">
    <property type="match status" value="1"/>
</dbReference>
<dbReference type="InterPro" id="IPR038765">
    <property type="entry name" value="Papain-like_cys_pep_sf"/>
</dbReference>
<keyword evidence="3" id="KW-0378">Hydrolase</keyword>
<dbReference type="PANTHER" id="PTHR21666">
    <property type="entry name" value="PEPTIDASE-RELATED"/>
    <property type="match status" value="1"/>
</dbReference>